<proteinExistence type="predicted"/>
<evidence type="ECO:0000256" key="1">
    <source>
        <dbReference type="SAM" id="Phobius"/>
    </source>
</evidence>
<keyword evidence="1" id="KW-0812">Transmembrane</keyword>
<dbReference type="InterPro" id="IPR012902">
    <property type="entry name" value="N_methyl_site"/>
</dbReference>
<dbReference type="AlphaFoldDB" id="A0A1M6KS34"/>
<evidence type="ECO:0000313" key="3">
    <source>
        <dbReference type="Proteomes" id="UP000184386"/>
    </source>
</evidence>
<dbReference type="STRING" id="1121322.SAMN02745136_00560"/>
<dbReference type="Gene3D" id="3.30.700.10">
    <property type="entry name" value="Glycoprotein, Type 4 Pilin"/>
    <property type="match status" value="1"/>
</dbReference>
<evidence type="ECO:0000313" key="2">
    <source>
        <dbReference type="EMBL" id="SHJ61752.1"/>
    </source>
</evidence>
<sequence length="171" mass="18005">MEKVNRMIPVQETEEKEKNKGFSLVELIVVIAIMAILVGIVGTQVLPYMEKSRKAKDMQVVSAVCTAAVTAFSEHAGELGDAAITYTYSNANDPAETAVGSITSELKTLLGVADGTKLFPGYFGGSTATKLDSKVGKTADAVEIKYDTATGVVSVQLKSGGNDILDPVKSK</sequence>
<reference evidence="2 3" key="1">
    <citation type="submission" date="2016-11" db="EMBL/GenBank/DDBJ databases">
        <authorList>
            <person name="Jaros S."/>
            <person name="Januszkiewicz K."/>
            <person name="Wedrychowicz H."/>
        </authorList>
    </citation>
    <scope>NUCLEOTIDE SEQUENCE [LARGE SCALE GENOMIC DNA]</scope>
    <source>
        <strain evidence="2 3">DSM 15929</strain>
    </source>
</reference>
<dbReference type="NCBIfam" id="TIGR02532">
    <property type="entry name" value="IV_pilin_GFxxxE"/>
    <property type="match status" value="1"/>
</dbReference>
<keyword evidence="1" id="KW-1133">Transmembrane helix</keyword>
<dbReference type="PROSITE" id="PS00409">
    <property type="entry name" value="PROKAR_NTER_METHYL"/>
    <property type="match status" value="1"/>
</dbReference>
<dbReference type="Pfam" id="PF07963">
    <property type="entry name" value="N_methyl"/>
    <property type="match status" value="1"/>
</dbReference>
<accession>A0A1M6KS34</accession>
<dbReference type="InterPro" id="IPR045584">
    <property type="entry name" value="Pilin-like"/>
</dbReference>
<organism evidence="2 3">
    <name type="scientific">Anaerocolumna jejuensis DSM 15929</name>
    <dbReference type="NCBI Taxonomy" id="1121322"/>
    <lineage>
        <taxon>Bacteria</taxon>
        <taxon>Bacillati</taxon>
        <taxon>Bacillota</taxon>
        <taxon>Clostridia</taxon>
        <taxon>Lachnospirales</taxon>
        <taxon>Lachnospiraceae</taxon>
        <taxon>Anaerocolumna</taxon>
    </lineage>
</organism>
<dbReference type="EMBL" id="FRAC01000006">
    <property type="protein sequence ID" value="SHJ61752.1"/>
    <property type="molecule type" value="Genomic_DNA"/>
</dbReference>
<name>A0A1M6KS34_9FIRM</name>
<dbReference type="Proteomes" id="UP000184386">
    <property type="component" value="Unassembled WGS sequence"/>
</dbReference>
<dbReference type="SUPFAM" id="SSF54523">
    <property type="entry name" value="Pili subunits"/>
    <property type="match status" value="1"/>
</dbReference>
<keyword evidence="3" id="KW-1185">Reference proteome</keyword>
<gene>
    <name evidence="2" type="ORF">SAMN02745136_00560</name>
</gene>
<protein>
    <submittedName>
        <fullName evidence="2">Prepilin-type N-terminal cleavage/methylation domain-containing protein</fullName>
    </submittedName>
</protein>
<keyword evidence="1" id="KW-0472">Membrane</keyword>
<feature type="transmembrane region" description="Helical" evidence="1">
    <location>
        <begin position="27"/>
        <end position="49"/>
    </location>
</feature>